<dbReference type="Proteomes" id="UP001152467">
    <property type="component" value="Unassembled WGS sequence"/>
</dbReference>
<dbReference type="AlphaFoldDB" id="A0A9W4VMB1"/>
<dbReference type="PROSITE" id="PS51128">
    <property type="entry name" value="ZF_DKSA_2"/>
    <property type="match status" value="1"/>
</dbReference>
<feature type="zinc finger region" description="dksA C4-type" evidence="1">
    <location>
        <begin position="88"/>
        <end position="112"/>
    </location>
</feature>
<evidence type="ECO:0000313" key="4">
    <source>
        <dbReference type="Proteomes" id="UP001152467"/>
    </source>
</evidence>
<organism evidence="2 4">
    <name type="scientific">Pseudoalteromonas holothuriae</name>
    <dbReference type="NCBI Taxonomy" id="2963714"/>
    <lineage>
        <taxon>Bacteria</taxon>
        <taxon>Pseudomonadati</taxon>
        <taxon>Pseudomonadota</taxon>
        <taxon>Gammaproteobacteria</taxon>
        <taxon>Alteromonadales</taxon>
        <taxon>Pseudoalteromonadaceae</taxon>
        <taxon>Pseudoalteromonas</taxon>
    </lineage>
</organism>
<proteinExistence type="predicted"/>
<dbReference type="EMBL" id="CAMAPC010000002">
    <property type="protein sequence ID" value="CAH9051337.1"/>
    <property type="molecule type" value="Genomic_DNA"/>
</dbReference>
<keyword evidence="4" id="KW-1185">Reference proteome</keyword>
<sequence>MNSKQTRHFQDQLECELFTVRQALLAELKQSSQNFAGELAKLLEQSSPAKWLDITAEHINPQQYPHVQRLLKLEAALCQIDIGQFGYCCDCEAQLDANAIQTDPTIQRCRKCALRHT</sequence>
<reference evidence="2 5" key="1">
    <citation type="submission" date="2022-07" db="EMBL/GenBank/DDBJ databases">
        <authorList>
            <person name="Criscuolo A."/>
        </authorList>
    </citation>
    <scope>NUCLEOTIDE SEQUENCE</scope>
    <source>
        <strain evidence="5">CIP 111951</strain>
        <strain evidence="2">CIP111854</strain>
        <strain evidence="3">CIP111951</strain>
    </source>
</reference>
<evidence type="ECO:0000313" key="3">
    <source>
        <dbReference type="EMBL" id="CAH9056828.1"/>
    </source>
</evidence>
<evidence type="ECO:0000313" key="2">
    <source>
        <dbReference type="EMBL" id="CAH9051337.1"/>
    </source>
</evidence>
<dbReference type="RefSeq" id="WP_261592705.1">
    <property type="nucleotide sequence ID" value="NZ_CAMAPC010000002.1"/>
</dbReference>
<protein>
    <recommendedName>
        <fullName evidence="6">Conjugal transfer protein TraR</fullName>
    </recommendedName>
</protein>
<accession>A0A9W4VMB1</accession>
<evidence type="ECO:0000256" key="1">
    <source>
        <dbReference type="PROSITE-ProRule" id="PRU00510"/>
    </source>
</evidence>
<dbReference type="EMBL" id="CAMAPD010000006">
    <property type="protein sequence ID" value="CAH9056828.1"/>
    <property type="molecule type" value="Genomic_DNA"/>
</dbReference>
<dbReference type="Proteomes" id="UP001152485">
    <property type="component" value="Unassembled WGS sequence"/>
</dbReference>
<name>A0A9W4VMB1_9GAMM</name>
<evidence type="ECO:0008006" key="6">
    <source>
        <dbReference type="Google" id="ProtNLM"/>
    </source>
</evidence>
<evidence type="ECO:0000313" key="5">
    <source>
        <dbReference type="Proteomes" id="UP001152485"/>
    </source>
</evidence>
<comment type="caution">
    <text evidence="2">The sequence shown here is derived from an EMBL/GenBank/DDBJ whole genome shotgun (WGS) entry which is preliminary data.</text>
</comment>
<gene>
    <name evidence="2" type="ORF">PSECIP111854_00725</name>
    <name evidence="3" type="ORF">PSECIP111951_01538</name>
</gene>
<dbReference type="Gene3D" id="1.20.120.910">
    <property type="entry name" value="DksA, coiled-coil domain"/>
    <property type="match status" value="1"/>
</dbReference>